<dbReference type="AlphaFoldDB" id="A0A2I0TT96"/>
<feature type="region of interest" description="Disordered" evidence="1">
    <location>
        <begin position="1"/>
        <end position="41"/>
    </location>
</feature>
<organism evidence="2 3">
    <name type="scientific">Limosa lapponica baueri</name>
    <dbReference type="NCBI Taxonomy" id="1758121"/>
    <lineage>
        <taxon>Eukaryota</taxon>
        <taxon>Metazoa</taxon>
        <taxon>Chordata</taxon>
        <taxon>Craniata</taxon>
        <taxon>Vertebrata</taxon>
        <taxon>Euteleostomi</taxon>
        <taxon>Archelosauria</taxon>
        <taxon>Archosauria</taxon>
        <taxon>Dinosauria</taxon>
        <taxon>Saurischia</taxon>
        <taxon>Theropoda</taxon>
        <taxon>Coelurosauria</taxon>
        <taxon>Aves</taxon>
        <taxon>Neognathae</taxon>
        <taxon>Neoaves</taxon>
        <taxon>Charadriiformes</taxon>
        <taxon>Scolopacidae</taxon>
        <taxon>Limosa</taxon>
    </lineage>
</organism>
<proteinExistence type="predicted"/>
<evidence type="ECO:0000256" key="1">
    <source>
        <dbReference type="SAM" id="MobiDB-lite"/>
    </source>
</evidence>
<dbReference type="EMBL" id="KZ507350">
    <property type="protein sequence ID" value="PKU37019.1"/>
    <property type="molecule type" value="Genomic_DNA"/>
</dbReference>
<name>A0A2I0TT96_LIMLA</name>
<dbReference type="Proteomes" id="UP000233556">
    <property type="component" value="Unassembled WGS sequence"/>
</dbReference>
<evidence type="ECO:0000313" key="2">
    <source>
        <dbReference type="EMBL" id="PKU37019.1"/>
    </source>
</evidence>
<gene>
    <name evidence="2" type="ORF">llap_12677</name>
</gene>
<reference evidence="3" key="1">
    <citation type="submission" date="2017-11" db="EMBL/GenBank/DDBJ databases">
        <authorList>
            <person name="Lima N.C."/>
            <person name="Parody-Merino A.M."/>
            <person name="Battley P.F."/>
            <person name="Fidler A.E."/>
            <person name="Prosdocimi F."/>
        </authorList>
    </citation>
    <scope>NUCLEOTIDE SEQUENCE [LARGE SCALE GENOMIC DNA]</scope>
</reference>
<sequence length="166" mass="18728">MLLLLQRPTPDSEMRKPSQNGSLPDLGHSTGMEDTFSSTVHSPVPSIDPWAEISDSHDSRVQAHRYCITCTLLSAWGGEEEESSQQRLLENTFPKMMFSRAENSGTNDYQTVRQEVEFGVGEEAADERKGKYTTLQTELCDIQEGDKGNDPKFIWGQVHLWLSESF</sequence>
<evidence type="ECO:0000313" key="3">
    <source>
        <dbReference type="Proteomes" id="UP000233556"/>
    </source>
</evidence>
<reference evidence="3" key="2">
    <citation type="submission" date="2017-12" db="EMBL/GenBank/DDBJ databases">
        <title>Genome sequence of the Bar-tailed Godwit (Limosa lapponica baueri).</title>
        <authorList>
            <person name="Lima N.C.B."/>
            <person name="Parody-Merino A.M."/>
            <person name="Battley P.F."/>
            <person name="Fidler A.E."/>
            <person name="Prosdocimi F."/>
        </authorList>
    </citation>
    <scope>NUCLEOTIDE SEQUENCE [LARGE SCALE GENOMIC DNA]</scope>
</reference>
<keyword evidence="3" id="KW-1185">Reference proteome</keyword>
<accession>A0A2I0TT96</accession>
<protein>
    <submittedName>
        <fullName evidence="2">Uncharacterized protein</fullName>
    </submittedName>
</protein>